<evidence type="ECO:0000313" key="2">
    <source>
        <dbReference type="EMBL" id="MPC42675.1"/>
    </source>
</evidence>
<dbReference type="EMBL" id="VSRR010005529">
    <property type="protein sequence ID" value="MPC42675.1"/>
    <property type="molecule type" value="Genomic_DNA"/>
</dbReference>
<comment type="caution">
    <text evidence="2">The sequence shown here is derived from an EMBL/GenBank/DDBJ whole genome shotgun (WGS) entry which is preliminary data.</text>
</comment>
<reference evidence="2 3" key="1">
    <citation type="submission" date="2019-05" db="EMBL/GenBank/DDBJ databases">
        <title>Another draft genome of Portunus trituberculatus and its Hox gene families provides insights of decapod evolution.</title>
        <authorList>
            <person name="Jeong J.-H."/>
            <person name="Song I."/>
            <person name="Kim S."/>
            <person name="Choi T."/>
            <person name="Kim D."/>
            <person name="Ryu S."/>
            <person name="Kim W."/>
        </authorList>
    </citation>
    <scope>NUCLEOTIDE SEQUENCE [LARGE SCALE GENOMIC DNA]</scope>
    <source>
        <tissue evidence="2">Muscle</tissue>
    </source>
</reference>
<organism evidence="2 3">
    <name type="scientific">Portunus trituberculatus</name>
    <name type="common">Swimming crab</name>
    <name type="synonym">Neptunus trituberculatus</name>
    <dbReference type="NCBI Taxonomy" id="210409"/>
    <lineage>
        <taxon>Eukaryota</taxon>
        <taxon>Metazoa</taxon>
        <taxon>Ecdysozoa</taxon>
        <taxon>Arthropoda</taxon>
        <taxon>Crustacea</taxon>
        <taxon>Multicrustacea</taxon>
        <taxon>Malacostraca</taxon>
        <taxon>Eumalacostraca</taxon>
        <taxon>Eucarida</taxon>
        <taxon>Decapoda</taxon>
        <taxon>Pleocyemata</taxon>
        <taxon>Brachyura</taxon>
        <taxon>Eubrachyura</taxon>
        <taxon>Portunoidea</taxon>
        <taxon>Portunidae</taxon>
        <taxon>Portuninae</taxon>
        <taxon>Portunus</taxon>
    </lineage>
</organism>
<keyword evidence="3" id="KW-1185">Reference proteome</keyword>
<feature type="region of interest" description="Disordered" evidence="1">
    <location>
        <begin position="1"/>
        <end position="24"/>
    </location>
</feature>
<evidence type="ECO:0000313" key="3">
    <source>
        <dbReference type="Proteomes" id="UP000324222"/>
    </source>
</evidence>
<gene>
    <name evidence="2" type="ORF">E2C01_036302</name>
</gene>
<dbReference type="Proteomes" id="UP000324222">
    <property type="component" value="Unassembled WGS sequence"/>
</dbReference>
<evidence type="ECO:0000256" key="1">
    <source>
        <dbReference type="SAM" id="MobiDB-lite"/>
    </source>
</evidence>
<proteinExistence type="predicted"/>
<sequence length="149" mass="16514">MRVGGWGEEGREGERREGGGGKDACRAVRKEAEILRKPLEENARISGRNVRKDDGAGIKCAIILPGPRRTTCTLPAATPDSFHWRENHENPANCGLFLSILTLSRKAAYIFFLPFLRLSSFSSLPNPYRITIQSATIPTATHQSQERHG</sequence>
<protein>
    <submittedName>
        <fullName evidence="2">Uncharacterized protein</fullName>
    </submittedName>
</protein>
<feature type="compositionally biased region" description="Basic and acidic residues" evidence="1">
    <location>
        <begin position="8"/>
        <end position="24"/>
    </location>
</feature>
<accession>A0A5B7FB05</accession>
<name>A0A5B7FB05_PORTR</name>
<dbReference type="AlphaFoldDB" id="A0A5B7FB05"/>